<comment type="caution">
    <text evidence="1">The sequence shown here is derived from an EMBL/GenBank/DDBJ whole genome shotgun (WGS) entry which is preliminary data.</text>
</comment>
<organism evidence="1 2">
    <name type="scientific">Brassica cretica</name>
    <name type="common">Mustard</name>
    <dbReference type="NCBI Taxonomy" id="69181"/>
    <lineage>
        <taxon>Eukaryota</taxon>
        <taxon>Viridiplantae</taxon>
        <taxon>Streptophyta</taxon>
        <taxon>Embryophyta</taxon>
        <taxon>Tracheophyta</taxon>
        <taxon>Spermatophyta</taxon>
        <taxon>Magnoliopsida</taxon>
        <taxon>eudicotyledons</taxon>
        <taxon>Gunneridae</taxon>
        <taxon>Pentapetalae</taxon>
        <taxon>rosids</taxon>
        <taxon>malvids</taxon>
        <taxon>Brassicales</taxon>
        <taxon>Brassicaceae</taxon>
        <taxon>Brassiceae</taxon>
        <taxon>Brassica</taxon>
    </lineage>
</organism>
<gene>
    <name evidence="1" type="ORF">F2Q68_00031391</name>
</gene>
<sequence>MKGDEKWKSHLATNPAQEKAQTDLGRVLLRYGPRSNLEENKFSRDRPRSSRRFQVLDMLRDDLARLKTLVAFHWMSRLIHGACGLKSFSLVCPRPDGKTFDASVGINISFSVAGPLGLARVDFPEIDKGLMDILRLVAGLGDLLPRSEAGILDLGFALP</sequence>
<dbReference type="AlphaFoldDB" id="A0A8S9GAF9"/>
<dbReference type="EMBL" id="QGKW02002005">
    <property type="protein sequence ID" value="KAF2542993.1"/>
    <property type="molecule type" value="Genomic_DNA"/>
</dbReference>
<evidence type="ECO:0000313" key="1">
    <source>
        <dbReference type="EMBL" id="KAF2542993.1"/>
    </source>
</evidence>
<protein>
    <submittedName>
        <fullName evidence="1">Uncharacterized protein</fullName>
    </submittedName>
</protein>
<evidence type="ECO:0000313" key="2">
    <source>
        <dbReference type="Proteomes" id="UP000712281"/>
    </source>
</evidence>
<reference evidence="1" key="1">
    <citation type="submission" date="2019-12" db="EMBL/GenBank/DDBJ databases">
        <title>Genome sequencing and annotation of Brassica cretica.</title>
        <authorList>
            <person name="Studholme D.J."/>
            <person name="Sarris P.F."/>
        </authorList>
    </citation>
    <scope>NUCLEOTIDE SEQUENCE</scope>
    <source>
        <strain evidence="1">PFS-001/15</strain>
        <tissue evidence="1">Leaf</tissue>
    </source>
</reference>
<proteinExistence type="predicted"/>
<dbReference type="Proteomes" id="UP000712281">
    <property type="component" value="Unassembled WGS sequence"/>
</dbReference>
<name>A0A8S9GAF9_BRACR</name>
<accession>A0A8S9GAF9</accession>